<feature type="signal peptide" evidence="1">
    <location>
        <begin position="1"/>
        <end position="26"/>
    </location>
</feature>
<evidence type="ECO:0000313" key="2">
    <source>
        <dbReference type="EMBL" id="NGY03159.1"/>
    </source>
</evidence>
<protein>
    <submittedName>
        <fullName evidence="2">Uncharacterized protein</fullName>
    </submittedName>
</protein>
<comment type="caution">
    <text evidence="2">The sequence shown here is derived from an EMBL/GenBank/DDBJ whole genome shotgun (WGS) entry which is preliminary data.</text>
</comment>
<evidence type="ECO:0000313" key="3">
    <source>
        <dbReference type="Proteomes" id="UP000472676"/>
    </source>
</evidence>
<proteinExistence type="predicted"/>
<gene>
    <name evidence="2" type="ORF">G7Y85_00125</name>
</gene>
<evidence type="ECO:0000256" key="1">
    <source>
        <dbReference type="SAM" id="SignalP"/>
    </source>
</evidence>
<dbReference type="EMBL" id="JAAMOW010000001">
    <property type="protein sequence ID" value="NGY03159.1"/>
    <property type="molecule type" value="Genomic_DNA"/>
</dbReference>
<name>A0A6M2BM33_9GAMM</name>
<keyword evidence="3" id="KW-1185">Reference proteome</keyword>
<feature type="chain" id="PRO_5026681188" evidence="1">
    <location>
        <begin position="27"/>
        <end position="154"/>
    </location>
</feature>
<keyword evidence="1" id="KW-0732">Signal</keyword>
<dbReference type="AlphaFoldDB" id="A0A6M2BM33"/>
<dbReference type="RefSeq" id="WP_166250589.1">
    <property type="nucleotide sequence ID" value="NZ_JAAMOW010000001.1"/>
</dbReference>
<dbReference type="Proteomes" id="UP000472676">
    <property type="component" value="Unassembled WGS sequence"/>
</dbReference>
<organism evidence="2 3">
    <name type="scientific">Solimonas terrae</name>
    <dbReference type="NCBI Taxonomy" id="1396819"/>
    <lineage>
        <taxon>Bacteria</taxon>
        <taxon>Pseudomonadati</taxon>
        <taxon>Pseudomonadota</taxon>
        <taxon>Gammaproteobacteria</taxon>
        <taxon>Nevskiales</taxon>
        <taxon>Nevskiaceae</taxon>
        <taxon>Solimonas</taxon>
    </lineage>
</organism>
<sequence length="154" mass="16680">MNNKQAMAALVLATAAGLTIPAPARAFGASDVAGTWTIAARKLVYSAVMYTTLEKDGSCSQALKVSGMGMTKWAFDRCAWSLQKSELSIRIISSPTLPDQVGKTSVTTIRSLTPDALQTEDQKHEAQTWTRTAEWPTEFTKQFDDAYAAATKVD</sequence>
<reference evidence="2 3" key="1">
    <citation type="journal article" date="2014" name="Int. J. Syst. Evol. Microbiol.">
        <title>Solimonas terrae sp. nov., isolated from soil.</title>
        <authorList>
            <person name="Kim S.J."/>
            <person name="Moon J.Y."/>
            <person name="Weon H.Y."/>
            <person name="Ahn J.H."/>
            <person name="Chen W.M."/>
            <person name="Kwon S.W."/>
        </authorList>
    </citation>
    <scope>NUCLEOTIDE SEQUENCE [LARGE SCALE GENOMIC DNA]</scope>
    <source>
        <strain evidence="2 3">KIS83-12</strain>
    </source>
</reference>
<accession>A0A6M2BM33</accession>